<keyword evidence="4" id="KW-1185">Reference proteome</keyword>
<dbReference type="PaxDb" id="6945-B7PFQ5"/>
<accession>B7PFQ5</accession>
<feature type="non-terminal residue" evidence="2">
    <location>
        <position position="1"/>
    </location>
</feature>
<dbReference type="EMBL" id="ABJB010512130">
    <property type="status" value="NOT_ANNOTATED_CDS"/>
    <property type="molecule type" value="Genomic_DNA"/>
</dbReference>
<dbReference type="InParanoid" id="B7PFQ5"/>
<protein>
    <submittedName>
        <fullName evidence="2 3">Uncharacterized protein</fullName>
    </submittedName>
</protein>
<evidence type="ECO:0000313" key="4">
    <source>
        <dbReference type="Proteomes" id="UP000001555"/>
    </source>
</evidence>
<evidence type="ECO:0000256" key="1">
    <source>
        <dbReference type="SAM" id="MobiDB-lite"/>
    </source>
</evidence>
<dbReference type="VEuPathDB" id="VectorBase:ISCW004256"/>
<dbReference type="VEuPathDB" id="VectorBase:ISCI004256"/>
<dbReference type="EMBL" id="DS703708">
    <property type="protein sequence ID" value="EEC05427.1"/>
    <property type="molecule type" value="Genomic_DNA"/>
</dbReference>
<feature type="non-terminal residue" evidence="2">
    <location>
        <position position="227"/>
    </location>
</feature>
<organism>
    <name type="scientific">Ixodes scapularis</name>
    <name type="common">Black-legged tick</name>
    <name type="synonym">Deer tick</name>
    <dbReference type="NCBI Taxonomy" id="6945"/>
    <lineage>
        <taxon>Eukaryota</taxon>
        <taxon>Metazoa</taxon>
        <taxon>Ecdysozoa</taxon>
        <taxon>Arthropoda</taxon>
        <taxon>Chelicerata</taxon>
        <taxon>Arachnida</taxon>
        <taxon>Acari</taxon>
        <taxon>Parasitiformes</taxon>
        <taxon>Ixodida</taxon>
        <taxon>Ixodoidea</taxon>
        <taxon>Ixodidae</taxon>
        <taxon>Ixodinae</taxon>
        <taxon>Ixodes</taxon>
    </lineage>
</organism>
<proteinExistence type="predicted"/>
<dbReference type="HOGENOM" id="CLU_1222297_0_0_1"/>
<evidence type="ECO:0000313" key="3">
    <source>
        <dbReference type="EnsemblMetazoa" id="ISCW004256-PA"/>
    </source>
</evidence>
<dbReference type="Proteomes" id="UP000001555">
    <property type="component" value="Unassembled WGS sequence"/>
</dbReference>
<name>B7PFQ5_IXOSC</name>
<sequence length="227" mass="25417">TQQPPRPNSPLHLVTPCTNLEPRQRRKGNEALSRVCRWNTARDFIFAQRRGVFRPKVNLSDGVPRVVRSAARAKTRGLRAVGQKDEQRRGSAHIIHTLSPTRGIGSVHTSRGCRYGKAVVTAGGGFRRNAMRPCRFTTSDGRSGSARWSSQRRRGVWVGRVMTAGNTNCQPRCYGRLCRTLPAGSPSARRRTCDGEPCRMRPRTNKDECRRSRSPHNGRSRSIEACT</sequence>
<reference evidence="3" key="2">
    <citation type="submission" date="2020-05" db="UniProtKB">
        <authorList>
            <consortium name="EnsemblMetazoa"/>
        </authorList>
    </citation>
    <scope>IDENTIFICATION</scope>
    <source>
        <strain evidence="3">wikel</strain>
    </source>
</reference>
<gene>
    <name evidence="2" type="ORF">IscW_ISCW004256</name>
</gene>
<dbReference type="EnsemblMetazoa" id="ISCW004256-RA">
    <property type="protein sequence ID" value="ISCW004256-PA"/>
    <property type="gene ID" value="ISCW004256"/>
</dbReference>
<dbReference type="AlphaFoldDB" id="B7PFQ5"/>
<reference evidence="2 4" key="1">
    <citation type="submission" date="2008-03" db="EMBL/GenBank/DDBJ databases">
        <title>Annotation of Ixodes scapularis.</title>
        <authorList>
            <consortium name="Ixodes scapularis Genome Project Consortium"/>
            <person name="Caler E."/>
            <person name="Hannick L.I."/>
            <person name="Bidwell S."/>
            <person name="Joardar V."/>
            <person name="Thiagarajan M."/>
            <person name="Amedeo P."/>
            <person name="Galinsky K.J."/>
            <person name="Schobel S."/>
            <person name="Inman J."/>
            <person name="Hostetler J."/>
            <person name="Miller J."/>
            <person name="Hammond M."/>
            <person name="Megy K."/>
            <person name="Lawson D."/>
            <person name="Kodira C."/>
            <person name="Sutton G."/>
            <person name="Meyer J."/>
            <person name="Hill C.A."/>
            <person name="Birren B."/>
            <person name="Nene V."/>
            <person name="Collins F."/>
            <person name="Alarcon-Chaidez F."/>
            <person name="Wikel S."/>
            <person name="Strausberg R."/>
        </authorList>
    </citation>
    <scope>NUCLEOTIDE SEQUENCE [LARGE SCALE GENOMIC DNA]</scope>
    <source>
        <strain evidence="4">Wikel</strain>
        <strain evidence="2">Wikel colony</strain>
    </source>
</reference>
<evidence type="ECO:0000313" key="2">
    <source>
        <dbReference type="EMBL" id="EEC05427.1"/>
    </source>
</evidence>
<feature type="region of interest" description="Disordered" evidence="1">
    <location>
        <begin position="204"/>
        <end position="227"/>
    </location>
</feature>